<dbReference type="Gene3D" id="3.40.50.1910">
    <property type="match status" value="1"/>
</dbReference>
<dbReference type="PANTHER" id="PTHR11679">
    <property type="entry name" value="VESICLE PROTEIN SORTING-ASSOCIATED"/>
    <property type="match status" value="1"/>
</dbReference>
<evidence type="ECO:0000313" key="2">
    <source>
        <dbReference type="EMBL" id="ROT68850.1"/>
    </source>
</evidence>
<gene>
    <name evidence="2" type="ORF">C7M84_013001</name>
</gene>
<protein>
    <recommendedName>
        <fullName evidence="4">Sec1 family domain-containing protein 2</fullName>
    </recommendedName>
</protein>
<dbReference type="InterPro" id="IPR027482">
    <property type="entry name" value="Sec1-like_dom2"/>
</dbReference>
<evidence type="ECO:0000256" key="1">
    <source>
        <dbReference type="ARBA" id="ARBA00009884"/>
    </source>
</evidence>
<dbReference type="SUPFAM" id="SSF56815">
    <property type="entry name" value="Sec1/munc18-like (SM) proteins"/>
    <property type="match status" value="1"/>
</dbReference>
<dbReference type="InterPro" id="IPR036045">
    <property type="entry name" value="Sec1-like_sf"/>
</dbReference>
<comment type="similarity">
    <text evidence="1">Belongs to the STXBP/unc-18/SEC1 family.</text>
</comment>
<dbReference type="Proteomes" id="UP000283509">
    <property type="component" value="Unassembled WGS sequence"/>
</dbReference>
<evidence type="ECO:0008006" key="4">
    <source>
        <dbReference type="Google" id="ProtNLM"/>
    </source>
</evidence>
<sequence>MQFASAVHVSEAWWAEACKKVKNAVVFVDNASAECLHWNGGLARLVDAGAKNVKEFSSFECGNKGDVKAVFMLGTAVVDITAKILQDIIHSSNFEYCVVITAGHPNVHAYARYGGRETDEGVLMNQLEQTILGWMGNMNYTVEIFYIPLVVVPYSESLFFMPPFADLYPLLNTDVARLAKLQQAQTKGERVKLVESLADVEFHHLPFEMRIMIRQFVVCIHSLMQGMNARDEIFSVGHTARIIGSELDSFGPARQRRKNAANKVSIVLVDRTLDLAAASIFSSDTLMERILCLLPRLFGHHLDSAVSMAPLCQVHSSSEWTLIPGCLAPQGNEKKAKEVLSALVLSSRKEALGLLNKHVLQAANRKEAGSGEIDKEGKMTIGNLKKNIQTFASDVEAFSEHASLLQQGLGVVEALSDERHEHLDQLLSLQKLLLQSIGDPEETPPFTQILQLLKTRGTHGVSLDDVLTLMVYATSLGGSSVFSQRDEYALTNLLSQAIVEDKLDLSDTLLEIIGEDVDEVSALKASQNIASQLHAIATARDHLKNYKNLHIPGDAAQPASCQGLLQKLVHDSLTAPQTEISDIEYRSAGFKDLIKTGFSLFVNVSKPMPRDAPAIIVYVIGGVTAGEVREIKQRVEEVGPPCEVLLASSHLAHPSDTIARALKPSPFIQNL</sequence>
<dbReference type="GO" id="GO:0016192">
    <property type="term" value="P:vesicle-mediated transport"/>
    <property type="evidence" value="ECO:0007669"/>
    <property type="project" value="InterPro"/>
</dbReference>
<dbReference type="STRING" id="6689.A0A423SX69"/>
<dbReference type="EMBL" id="QCYY01002627">
    <property type="protein sequence ID" value="ROT68850.1"/>
    <property type="molecule type" value="Genomic_DNA"/>
</dbReference>
<proteinExistence type="inferred from homology"/>
<dbReference type="OrthoDB" id="549905at2759"/>
<reference evidence="2 3" key="2">
    <citation type="submission" date="2019-01" db="EMBL/GenBank/DDBJ databases">
        <title>The decoding of complex shrimp genome reveals the adaptation for benthos swimmer, frequently molting mechanism and breeding impact on genome.</title>
        <authorList>
            <person name="Sun Y."/>
            <person name="Gao Y."/>
            <person name="Yu Y."/>
        </authorList>
    </citation>
    <scope>NUCLEOTIDE SEQUENCE [LARGE SCALE GENOMIC DNA]</scope>
    <source>
        <tissue evidence="2">Muscle</tissue>
    </source>
</reference>
<accession>A0A423SX69</accession>
<evidence type="ECO:0000313" key="3">
    <source>
        <dbReference type="Proteomes" id="UP000283509"/>
    </source>
</evidence>
<dbReference type="AlphaFoldDB" id="A0A423SX69"/>
<dbReference type="Pfam" id="PF00995">
    <property type="entry name" value="Sec1"/>
    <property type="match status" value="1"/>
</dbReference>
<name>A0A423SX69_PENVA</name>
<reference evidence="2 3" key="1">
    <citation type="submission" date="2018-04" db="EMBL/GenBank/DDBJ databases">
        <authorList>
            <person name="Zhang X."/>
            <person name="Yuan J."/>
            <person name="Li F."/>
            <person name="Xiang J."/>
        </authorList>
    </citation>
    <scope>NUCLEOTIDE SEQUENCE [LARGE SCALE GENOMIC DNA]</scope>
    <source>
        <tissue evidence="2">Muscle</tissue>
    </source>
</reference>
<dbReference type="InterPro" id="IPR001619">
    <property type="entry name" value="Sec1-like"/>
</dbReference>
<keyword evidence="3" id="KW-1185">Reference proteome</keyword>
<organism evidence="2 3">
    <name type="scientific">Penaeus vannamei</name>
    <name type="common">Whiteleg shrimp</name>
    <name type="synonym">Litopenaeus vannamei</name>
    <dbReference type="NCBI Taxonomy" id="6689"/>
    <lineage>
        <taxon>Eukaryota</taxon>
        <taxon>Metazoa</taxon>
        <taxon>Ecdysozoa</taxon>
        <taxon>Arthropoda</taxon>
        <taxon>Crustacea</taxon>
        <taxon>Multicrustacea</taxon>
        <taxon>Malacostraca</taxon>
        <taxon>Eumalacostraca</taxon>
        <taxon>Eucarida</taxon>
        <taxon>Decapoda</taxon>
        <taxon>Dendrobranchiata</taxon>
        <taxon>Penaeoidea</taxon>
        <taxon>Penaeidae</taxon>
        <taxon>Penaeus</taxon>
    </lineage>
</organism>
<comment type="caution">
    <text evidence="2">The sequence shown here is derived from an EMBL/GenBank/DDBJ whole genome shotgun (WGS) entry which is preliminary data.</text>
</comment>